<dbReference type="EMBL" id="BSXG01000004">
    <property type="protein sequence ID" value="GME22850.1"/>
    <property type="molecule type" value="Genomic_DNA"/>
</dbReference>
<sequence length="475" mass="52309">MPLSTTLPTPPLSTPTDPTYAALLTRTFNARLPPSTPSAIACPTTTAAVATTLRRAAASAQSVGVRSGGHNFAAPSLAAAAAGGLLLDTVALNTAFDYDPRTRLVAFGPAATGVDFVRELRRVGRFFPFGHSPSVGVGGFLTAGGQGWFMRGWGATCDAWVERMEIVTADGVVRVASRTEHEDLFWAARGGGLAFFGVVTRVWGRTVPMRKVWSGAVVFAVGDGFGECMEWVMETNERSPKYGVETAVVTCYPDRGEGEGDEVVDRNLLMVVNCTAWADSLEEASVLLSPWEKIPEHLEGRVVARVPVKETSWEELFEAQDQLNPSGNGERWQCDSIFNDPKVDRKQLIEAITPAFCDLPTRKSVGCMYISDYYPNEEDQAMCLPQQYHISTMTCWHDPAKDAEMKKWIYDAYSRAQPVSCGQYVADFDETHRITRVMTDDALKRFLQIREKYDPQEMFVGYRGLAKILSTPTKL</sequence>
<comment type="caution">
    <text evidence="1">The sequence shown here is derived from an EMBL/GenBank/DDBJ whole genome shotgun (WGS) entry which is preliminary data.</text>
</comment>
<name>A0ACB5RQQ5_9PEZI</name>
<organism evidence="1 2">
    <name type="scientific">Neofusicoccum parvum</name>
    <dbReference type="NCBI Taxonomy" id="310453"/>
    <lineage>
        <taxon>Eukaryota</taxon>
        <taxon>Fungi</taxon>
        <taxon>Dikarya</taxon>
        <taxon>Ascomycota</taxon>
        <taxon>Pezizomycotina</taxon>
        <taxon>Dothideomycetes</taxon>
        <taxon>Dothideomycetes incertae sedis</taxon>
        <taxon>Botryosphaeriales</taxon>
        <taxon>Botryosphaeriaceae</taxon>
        <taxon>Neofusicoccum</taxon>
    </lineage>
</organism>
<evidence type="ECO:0000313" key="2">
    <source>
        <dbReference type="Proteomes" id="UP001165186"/>
    </source>
</evidence>
<dbReference type="Proteomes" id="UP001165186">
    <property type="component" value="Unassembled WGS sequence"/>
</dbReference>
<keyword evidence="2" id="KW-1185">Reference proteome</keyword>
<proteinExistence type="predicted"/>
<accession>A0ACB5RQQ5</accession>
<evidence type="ECO:0000313" key="1">
    <source>
        <dbReference type="EMBL" id="GME22850.1"/>
    </source>
</evidence>
<gene>
    <name evidence="1" type="primary">g753</name>
    <name evidence="1" type="ORF">NpPPO83_00000753</name>
</gene>
<reference evidence="1" key="1">
    <citation type="submission" date="2024-09" db="EMBL/GenBank/DDBJ databases">
        <title>Draft Genome Sequences of Neofusicoccum parvum.</title>
        <authorList>
            <person name="Ashida A."/>
            <person name="Camagna M."/>
            <person name="Tanaka A."/>
            <person name="Takemoto D."/>
        </authorList>
    </citation>
    <scope>NUCLEOTIDE SEQUENCE</scope>
    <source>
        <strain evidence="1">PPO83</strain>
    </source>
</reference>
<protein>
    <submittedName>
        <fullName evidence="1">FAD-linked oxidoreductase YvdP</fullName>
    </submittedName>
</protein>